<evidence type="ECO:0000256" key="11">
    <source>
        <dbReference type="ARBA" id="ARBA00022694"/>
    </source>
</evidence>
<keyword evidence="11 15" id="KW-0819">tRNA processing</keyword>
<dbReference type="GO" id="GO:0052906">
    <property type="term" value="F:tRNA (guanine(37)-N1)-methyltransferase activity"/>
    <property type="evidence" value="ECO:0007669"/>
    <property type="project" value="UniProtKB-UniRule"/>
</dbReference>
<evidence type="ECO:0000256" key="13">
    <source>
        <dbReference type="ARBA" id="ARBA00033392"/>
    </source>
</evidence>
<accession>A0A139BPU5</accession>
<dbReference type="FunFam" id="1.10.1270.20:FF:000001">
    <property type="entry name" value="tRNA (guanine-N(1)-)-methyltransferase"/>
    <property type="match status" value="1"/>
</dbReference>
<evidence type="ECO:0000256" key="16">
    <source>
        <dbReference type="PIRSR" id="PIRSR000386-1"/>
    </source>
</evidence>
<dbReference type="CDD" id="cd18080">
    <property type="entry name" value="TrmD-like"/>
    <property type="match status" value="1"/>
</dbReference>
<evidence type="ECO:0000256" key="17">
    <source>
        <dbReference type="RuleBase" id="RU003464"/>
    </source>
</evidence>
<reference evidence="19 20" key="2">
    <citation type="submission" date="2016-03" db="EMBL/GenBank/DDBJ databases">
        <title>New uncultured bacterium of the family Gallionellaceae from acid mine drainage: description and reconstruction of genome based on metagenomic analysis of microbial community.</title>
        <authorList>
            <person name="Kadnikov V."/>
            <person name="Ivasenko D."/>
            <person name="Beletsky A."/>
            <person name="Mardanov A."/>
            <person name="Danilova E."/>
            <person name="Pimenov N."/>
            <person name="Karnachuk O."/>
            <person name="Ravin N."/>
        </authorList>
    </citation>
    <scope>NUCLEOTIDE SEQUENCE [LARGE SCALE GENOMIC DNA]</scope>
    <source>
        <strain evidence="19">ShG14-8</strain>
    </source>
</reference>
<keyword evidence="8 15" id="KW-0489">Methyltransferase</keyword>
<organism evidence="19 20">
    <name type="scientific">Candidatus Gallionella acididurans</name>
    <dbReference type="NCBI Taxonomy" id="1796491"/>
    <lineage>
        <taxon>Bacteria</taxon>
        <taxon>Pseudomonadati</taxon>
        <taxon>Pseudomonadota</taxon>
        <taxon>Betaproteobacteria</taxon>
        <taxon>Nitrosomonadales</taxon>
        <taxon>Gallionellaceae</taxon>
        <taxon>Gallionella</taxon>
    </lineage>
</organism>
<dbReference type="PANTHER" id="PTHR46417">
    <property type="entry name" value="TRNA (GUANINE-N(1)-)-METHYLTRANSFERASE"/>
    <property type="match status" value="1"/>
</dbReference>
<comment type="subcellular location">
    <subcellularLocation>
        <location evidence="2 15 17">Cytoplasm</location>
    </subcellularLocation>
</comment>
<dbReference type="HAMAP" id="MF_00605">
    <property type="entry name" value="TrmD"/>
    <property type="match status" value="1"/>
</dbReference>
<gene>
    <name evidence="15" type="primary">trmD</name>
    <name evidence="19" type="ORF">AWT59_2846</name>
</gene>
<evidence type="ECO:0000256" key="15">
    <source>
        <dbReference type="HAMAP-Rule" id="MF_00605"/>
    </source>
</evidence>
<dbReference type="Proteomes" id="UP000070578">
    <property type="component" value="Unassembled WGS sequence"/>
</dbReference>
<evidence type="ECO:0000256" key="12">
    <source>
        <dbReference type="ARBA" id="ARBA00029736"/>
    </source>
</evidence>
<feature type="binding site" evidence="15 16">
    <location>
        <position position="119"/>
    </location>
    <ligand>
        <name>S-adenosyl-L-methionine</name>
        <dbReference type="ChEBI" id="CHEBI:59789"/>
    </ligand>
</feature>
<evidence type="ECO:0000256" key="3">
    <source>
        <dbReference type="ARBA" id="ARBA00007630"/>
    </source>
</evidence>
<evidence type="ECO:0000313" key="19">
    <source>
        <dbReference type="EMBL" id="KXS31026.1"/>
    </source>
</evidence>
<proteinExistence type="inferred from homology"/>
<dbReference type="PATRIC" id="fig|1796491.3.peg.3116"/>
<dbReference type="Gene3D" id="3.40.1280.10">
    <property type="match status" value="1"/>
</dbReference>
<sequence>MVFDVITLFPQMFDALTQYGITRRAEEQGSYVLKTWNPRDFTTDNYRTIDDRPYGGGPGMVMLAEPLAAAINAARQRQAAAGVKASRVVYLSPQGRLLTHAVVKELVAQADEGLILLAGRYEGIDERLVRQYVDEEISIGDYVLSGGELAAMVLIDSLVRQLPGVLGDAESAEQDSFVQGLLDCPHYTRPEQFTGSKFFNEEAVPPVLLSGNHADIQRWRLQQSLGRTWLRRPELLAGRDLTKEESGLLKEFQDAYQKEQDPINKGAVK</sequence>
<evidence type="ECO:0000256" key="2">
    <source>
        <dbReference type="ARBA" id="ARBA00004496"/>
    </source>
</evidence>
<dbReference type="InterPro" id="IPR016009">
    <property type="entry name" value="tRNA_MeTrfase_TRMD/TRM10"/>
</dbReference>
<dbReference type="Pfam" id="PF01746">
    <property type="entry name" value="tRNA_m1G_MT"/>
    <property type="match status" value="1"/>
</dbReference>
<dbReference type="FunFam" id="3.40.1280.10:FF:000001">
    <property type="entry name" value="tRNA (guanine-N(1)-)-methyltransferase"/>
    <property type="match status" value="1"/>
</dbReference>
<evidence type="ECO:0000256" key="5">
    <source>
        <dbReference type="ARBA" id="ARBA00012807"/>
    </source>
</evidence>
<dbReference type="GO" id="GO:0005829">
    <property type="term" value="C:cytosol"/>
    <property type="evidence" value="ECO:0007669"/>
    <property type="project" value="TreeGrafter"/>
</dbReference>
<comment type="function">
    <text evidence="1 15 17">Specifically methylates guanosine-37 in various tRNAs.</text>
</comment>
<evidence type="ECO:0000256" key="9">
    <source>
        <dbReference type="ARBA" id="ARBA00022679"/>
    </source>
</evidence>
<dbReference type="SUPFAM" id="SSF75217">
    <property type="entry name" value="alpha/beta knot"/>
    <property type="match status" value="1"/>
</dbReference>
<dbReference type="EMBL" id="LSLI01000106">
    <property type="protein sequence ID" value="KXS31026.1"/>
    <property type="molecule type" value="Genomic_DNA"/>
</dbReference>
<comment type="caution">
    <text evidence="19">The sequence shown here is derived from an EMBL/GenBank/DDBJ whole genome shotgun (WGS) entry which is preliminary data.</text>
</comment>
<evidence type="ECO:0000256" key="4">
    <source>
        <dbReference type="ARBA" id="ARBA00011738"/>
    </source>
</evidence>
<dbReference type="GO" id="GO:0002939">
    <property type="term" value="P:tRNA N1-guanine methylation"/>
    <property type="evidence" value="ECO:0007669"/>
    <property type="project" value="TreeGrafter"/>
</dbReference>
<feature type="domain" description="tRNA methyltransferase TRMD/TRM10-type" evidence="18">
    <location>
        <begin position="1"/>
        <end position="236"/>
    </location>
</feature>
<comment type="catalytic activity">
    <reaction evidence="14 15 17">
        <text>guanosine(37) in tRNA + S-adenosyl-L-methionine = N(1)-methylguanosine(37) in tRNA + S-adenosyl-L-homocysteine + H(+)</text>
        <dbReference type="Rhea" id="RHEA:36899"/>
        <dbReference type="Rhea" id="RHEA-COMP:10145"/>
        <dbReference type="Rhea" id="RHEA-COMP:10147"/>
        <dbReference type="ChEBI" id="CHEBI:15378"/>
        <dbReference type="ChEBI" id="CHEBI:57856"/>
        <dbReference type="ChEBI" id="CHEBI:59789"/>
        <dbReference type="ChEBI" id="CHEBI:73542"/>
        <dbReference type="ChEBI" id="CHEBI:74269"/>
        <dbReference type="EC" id="2.1.1.228"/>
    </reaction>
</comment>
<evidence type="ECO:0000256" key="6">
    <source>
        <dbReference type="ARBA" id="ARBA00014679"/>
    </source>
</evidence>
<comment type="subunit">
    <text evidence="4 15 17">Homodimer.</text>
</comment>
<evidence type="ECO:0000313" key="20">
    <source>
        <dbReference type="Proteomes" id="UP000070578"/>
    </source>
</evidence>
<dbReference type="InterPro" id="IPR002649">
    <property type="entry name" value="tRNA_m1G_MeTrfase_TrmD"/>
</dbReference>
<comment type="similarity">
    <text evidence="3 15 17">Belongs to the RNA methyltransferase TrmD family.</text>
</comment>
<evidence type="ECO:0000256" key="1">
    <source>
        <dbReference type="ARBA" id="ARBA00002634"/>
    </source>
</evidence>
<evidence type="ECO:0000256" key="10">
    <source>
        <dbReference type="ARBA" id="ARBA00022691"/>
    </source>
</evidence>
<evidence type="ECO:0000256" key="14">
    <source>
        <dbReference type="ARBA" id="ARBA00047783"/>
    </source>
</evidence>
<name>A0A139BPU5_9PROT</name>
<evidence type="ECO:0000259" key="18">
    <source>
        <dbReference type="Pfam" id="PF01746"/>
    </source>
</evidence>
<reference evidence="19 20" key="1">
    <citation type="submission" date="2016-02" db="EMBL/GenBank/DDBJ databases">
        <authorList>
            <person name="Wen L."/>
            <person name="He K."/>
            <person name="Yang H."/>
        </authorList>
    </citation>
    <scope>NUCLEOTIDE SEQUENCE [LARGE SCALE GENOMIC DNA]</scope>
    <source>
        <strain evidence="19">ShG14-8</strain>
    </source>
</reference>
<dbReference type="PIRSF" id="PIRSF000386">
    <property type="entry name" value="tRNA_mtase"/>
    <property type="match status" value="1"/>
</dbReference>
<dbReference type="Gene3D" id="1.10.1270.20">
    <property type="entry name" value="tRNA(m1g37)methyltransferase, domain 2"/>
    <property type="match status" value="1"/>
</dbReference>
<protein>
    <recommendedName>
        <fullName evidence="6 15">tRNA (guanine-N(1)-)-methyltransferase</fullName>
        <ecNumber evidence="5 15">2.1.1.228</ecNumber>
    </recommendedName>
    <alternativeName>
        <fullName evidence="12 15">M1G-methyltransferase</fullName>
    </alternativeName>
    <alternativeName>
        <fullName evidence="13 15">tRNA [GM37] methyltransferase</fullName>
    </alternativeName>
</protein>
<evidence type="ECO:0000256" key="8">
    <source>
        <dbReference type="ARBA" id="ARBA00022603"/>
    </source>
</evidence>
<dbReference type="NCBIfam" id="NF000648">
    <property type="entry name" value="PRK00026.1"/>
    <property type="match status" value="1"/>
</dbReference>
<keyword evidence="10 15" id="KW-0949">S-adenosyl-L-methionine</keyword>
<dbReference type="EC" id="2.1.1.228" evidence="5 15"/>
<dbReference type="AlphaFoldDB" id="A0A139BPU5"/>
<keyword evidence="9 15" id="KW-0808">Transferase</keyword>
<keyword evidence="7 15" id="KW-0963">Cytoplasm</keyword>
<dbReference type="InterPro" id="IPR029028">
    <property type="entry name" value="Alpha/beta_knot_MTases"/>
</dbReference>
<evidence type="ECO:0000256" key="7">
    <source>
        <dbReference type="ARBA" id="ARBA00022490"/>
    </source>
</evidence>
<dbReference type="InterPro" id="IPR023148">
    <property type="entry name" value="tRNA_m1G_MeTrfase_C_sf"/>
</dbReference>
<feature type="binding site" evidence="15 16">
    <location>
        <begin position="139"/>
        <end position="144"/>
    </location>
    <ligand>
        <name>S-adenosyl-L-methionine</name>
        <dbReference type="ChEBI" id="CHEBI:59789"/>
    </ligand>
</feature>
<dbReference type="PANTHER" id="PTHR46417:SF1">
    <property type="entry name" value="TRNA (GUANINE-N(1)-)-METHYLTRANSFERASE"/>
    <property type="match status" value="1"/>
</dbReference>
<dbReference type="InterPro" id="IPR029026">
    <property type="entry name" value="tRNA_m1G_MTases_N"/>
</dbReference>
<dbReference type="NCBIfam" id="TIGR00088">
    <property type="entry name" value="trmD"/>
    <property type="match status" value="1"/>
</dbReference>